<gene>
    <name evidence="11" type="ORF">LBW55_04305</name>
</gene>
<comment type="pathway">
    <text evidence="1">Protein modification; protein glycosylation.</text>
</comment>
<dbReference type="AlphaFoldDB" id="A0AAE3NFZ6"/>
<feature type="domain" description="O-GlcNAc transferase C-terminal" evidence="10">
    <location>
        <begin position="468"/>
        <end position="651"/>
    </location>
</feature>
<dbReference type="Pfam" id="PF13431">
    <property type="entry name" value="TPR_17"/>
    <property type="match status" value="1"/>
</dbReference>
<dbReference type="Gene3D" id="1.25.40.10">
    <property type="entry name" value="Tetratricopeptide repeat domain"/>
    <property type="match status" value="2"/>
</dbReference>
<evidence type="ECO:0000313" key="12">
    <source>
        <dbReference type="Proteomes" id="UP001143674"/>
    </source>
</evidence>
<evidence type="ECO:0000256" key="5">
    <source>
        <dbReference type="ARBA" id="ARBA00022679"/>
    </source>
</evidence>
<dbReference type="Gene3D" id="3.40.50.2000">
    <property type="entry name" value="Glycogen Phosphorylase B"/>
    <property type="match status" value="1"/>
</dbReference>
<evidence type="ECO:0000313" key="11">
    <source>
        <dbReference type="EMBL" id="MDB0520833.1"/>
    </source>
</evidence>
<dbReference type="EC" id="2.4.1.255" evidence="3"/>
<dbReference type="Pfam" id="PF13432">
    <property type="entry name" value="TPR_16"/>
    <property type="match status" value="1"/>
</dbReference>
<comment type="caution">
    <text evidence="11">The sequence shown here is derived from an EMBL/GenBank/DDBJ whole genome shotgun (WGS) entry which is preliminary data.</text>
</comment>
<keyword evidence="7 8" id="KW-0802">TPR repeat</keyword>
<feature type="repeat" description="TPR" evidence="8">
    <location>
        <begin position="119"/>
        <end position="152"/>
    </location>
</feature>
<dbReference type="PANTHER" id="PTHR44998">
    <property type="match status" value="1"/>
</dbReference>
<feature type="repeat" description="TPR" evidence="8">
    <location>
        <begin position="153"/>
        <end position="186"/>
    </location>
</feature>
<dbReference type="RefSeq" id="WP_184852369.1">
    <property type="nucleotide sequence ID" value="NZ_JABZEH010000002.1"/>
</dbReference>
<dbReference type="PANTHER" id="PTHR44998:SF1">
    <property type="entry name" value="UDP-N-ACETYLGLUCOSAMINE--PEPTIDE N-ACETYLGLUCOSAMINYLTRANSFERASE 110 KDA SUBUNIT"/>
    <property type="match status" value="1"/>
</dbReference>
<accession>A0AAE3NFZ6</accession>
<dbReference type="SMART" id="SM00028">
    <property type="entry name" value="TPR"/>
    <property type="match status" value="5"/>
</dbReference>
<evidence type="ECO:0000256" key="4">
    <source>
        <dbReference type="ARBA" id="ARBA00022676"/>
    </source>
</evidence>
<dbReference type="Proteomes" id="UP001143674">
    <property type="component" value="Unassembled WGS sequence"/>
</dbReference>
<evidence type="ECO:0000256" key="7">
    <source>
        <dbReference type="ARBA" id="ARBA00022803"/>
    </source>
</evidence>
<feature type="region of interest" description="Disordered" evidence="9">
    <location>
        <begin position="278"/>
        <end position="302"/>
    </location>
</feature>
<evidence type="ECO:0000256" key="2">
    <source>
        <dbReference type="ARBA" id="ARBA00005386"/>
    </source>
</evidence>
<keyword evidence="4" id="KW-0328">Glycosyltransferase</keyword>
<dbReference type="SUPFAM" id="SSF48452">
    <property type="entry name" value="TPR-like"/>
    <property type="match status" value="2"/>
</dbReference>
<feature type="repeat" description="TPR" evidence="8">
    <location>
        <begin position="85"/>
        <end position="118"/>
    </location>
</feature>
<evidence type="ECO:0000256" key="8">
    <source>
        <dbReference type="PROSITE-ProRule" id="PRU00339"/>
    </source>
</evidence>
<dbReference type="InterPro" id="IPR029489">
    <property type="entry name" value="OGT/SEC/SPY_C"/>
</dbReference>
<proteinExistence type="inferred from homology"/>
<evidence type="ECO:0000256" key="1">
    <source>
        <dbReference type="ARBA" id="ARBA00004922"/>
    </source>
</evidence>
<name>A0AAE3NFZ6_RALSL</name>
<dbReference type="InterPro" id="IPR019734">
    <property type="entry name" value="TPR_rpt"/>
</dbReference>
<evidence type="ECO:0000256" key="3">
    <source>
        <dbReference type="ARBA" id="ARBA00011970"/>
    </source>
</evidence>
<dbReference type="Gene3D" id="3.40.50.11380">
    <property type="match status" value="1"/>
</dbReference>
<sequence>MNSSQAQTKTPHAGSAKTQSALPFLQMLMGSGRFKEAFLAAASIAEQESNPVILNIAAIAAREANDPASADRYWSRCIERFPQDGNAYINRGNLLAESGYAEQAEHLYLKAIELDPDAPDARYNLGNLYSRSRQYQAALGQYREALKHAEGRPDLHNSMGCACSELGLTDEALHHLQRAVQLAPRYAEAWLNLGLLYRDTRQLKAAAGALQHAALPGDPSEAQALSEWAMVQMSLCDWAAAARTEARLLGLLRAGRAAGVVPFVTLALPNCTASDQRAAAAQATRQAPPPVDTMTDDPAERSPGRIRVGYLSADLHAHATAYLLAGVLEHRDTARFETFLYSYGPQTHDDMQNRLRAACEHFVDIAPLSDGQAAERIAADRLDLLIDLKGFTKHARLDIGAMRPAPILVNWLGYPGTLGNRRLADYLIGDPVVTPVSQQAQFEETLALMPHCYQPTDSRREILPPPDRAEVGLPADGLVFCCFNQAYKITEARAQTWFAILGRTPGAVLWLLEPDASARAALLEKAGRHGIASERLVFAPQVAQRAHIARLQLADLALDTFPYTSHTTASDLLWAGVPLLTRAGDTMASRVAASILQAAGLHNLVVTTEDDYVNAAVRLAGDAQALASVRLRAQAARNTALFDTETFARNLETLFSRIVERGAHGTPEPIVL</sequence>
<feature type="domain" description="O-GlcNAc transferase C-terminal" evidence="10">
    <location>
        <begin position="300"/>
        <end position="458"/>
    </location>
</feature>
<keyword evidence="6" id="KW-0677">Repeat</keyword>
<dbReference type="GO" id="GO:0097363">
    <property type="term" value="F:protein O-acetylglucosaminyltransferase activity"/>
    <property type="evidence" value="ECO:0007669"/>
    <property type="project" value="UniProtKB-EC"/>
</dbReference>
<organism evidence="11 12">
    <name type="scientific">Ralstonia solanacearum</name>
    <name type="common">Pseudomonas solanacearum</name>
    <dbReference type="NCBI Taxonomy" id="305"/>
    <lineage>
        <taxon>Bacteria</taxon>
        <taxon>Pseudomonadati</taxon>
        <taxon>Pseudomonadota</taxon>
        <taxon>Betaproteobacteria</taxon>
        <taxon>Burkholderiales</taxon>
        <taxon>Burkholderiaceae</taxon>
        <taxon>Ralstonia</taxon>
        <taxon>Ralstonia solanacearum species complex</taxon>
    </lineage>
</organism>
<dbReference type="PROSITE" id="PS50005">
    <property type="entry name" value="TPR"/>
    <property type="match status" value="3"/>
</dbReference>
<protein>
    <recommendedName>
        <fullName evidence="3">protein O-GlcNAc transferase</fullName>
        <ecNumber evidence="3">2.4.1.255</ecNumber>
    </recommendedName>
</protein>
<comment type="similarity">
    <text evidence="2">Belongs to the glycosyltransferase 41 family. O-GlcNAc transferase subfamily.</text>
</comment>
<reference evidence="11" key="1">
    <citation type="submission" date="2021-09" db="EMBL/GenBank/DDBJ databases">
        <title>Genomic analysis of Ralstonia spp.</title>
        <authorList>
            <person name="Aburjaile F."/>
            <person name="Ariute J.C."/>
            <person name="Pais A.K.L."/>
            <person name="Albuquerque G.M.R."/>
            <person name="Silva A.M.F."/>
            <person name="Brenig B."/>
            <person name="Azevedo V."/>
            <person name="Matiuzzi M."/>
            <person name="Ramos R."/>
            <person name="Goes-Neto A."/>
            <person name="Soares S."/>
            <person name="Iseppon A.M.B."/>
            <person name="Souza E."/>
            <person name="Gama M."/>
        </authorList>
    </citation>
    <scope>NUCLEOTIDE SEQUENCE</scope>
    <source>
        <strain evidence="11">B4</strain>
    </source>
</reference>
<evidence type="ECO:0000259" key="10">
    <source>
        <dbReference type="Pfam" id="PF13844"/>
    </source>
</evidence>
<dbReference type="InterPro" id="IPR011990">
    <property type="entry name" value="TPR-like_helical_dom_sf"/>
</dbReference>
<keyword evidence="5" id="KW-0808">Transferase</keyword>
<dbReference type="EMBL" id="JAIVEX010000002">
    <property type="protein sequence ID" value="MDB0520833.1"/>
    <property type="molecule type" value="Genomic_DNA"/>
</dbReference>
<evidence type="ECO:0000256" key="6">
    <source>
        <dbReference type="ARBA" id="ARBA00022737"/>
    </source>
</evidence>
<dbReference type="Pfam" id="PF13844">
    <property type="entry name" value="Glyco_transf_41"/>
    <property type="match status" value="2"/>
</dbReference>
<evidence type="ECO:0000256" key="9">
    <source>
        <dbReference type="SAM" id="MobiDB-lite"/>
    </source>
</evidence>